<sequence>MEINNEEFEKTFDEAFEQKSEEINSQLNREVLIAMVGDVNCGKSSTINKLMKEDIASVGSKPGETVEIREIPYKDNIIFVDTPGLDDVVKVNSEITLGYYKNSDVILFFLNAAGTVLSENELKNLKDIEKVNRDIIIVLNKIDAADDIPELVKYIQDHTNFKYPVVPISSRTGENISMLQNKLLDILEKKSKDIMFAMNLKEKSTTANRWILAAGVSSATVGASPIPGSDFIPLTGIQVGLMLKLSTLYEKPISKENAKELLIVTVVGNVGKTIFRQIVKFVPGAGSIIGASVAGATTVALGYAIKYMHENNIDLQAAQLKSIYEMLLKKEKEKQEKYEGDDDEDITFVK</sequence>
<evidence type="ECO:0000313" key="5">
    <source>
        <dbReference type="Proteomes" id="UP001244564"/>
    </source>
</evidence>
<keyword evidence="2" id="KW-0342">GTP-binding</keyword>
<protein>
    <submittedName>
        <fullName evidence="4">GTP-binding protein</fullName>
    </submittedName>
</protein>
<feature type="domain" description="G" evidence="3">
    <location>
        <begin position="33"/>
        <end position="141"/>
    </location>
</feature>
<dbReference type="Gene3D" id="3.40.50.300">
    <property type="entry name" value="P-loop containing nucleotide triphosphate hydrolases"/>
    <property type="match status" value="1"/>
</dbReference>
<dbReference type="InterPro" id="IPR005225">
    <property type="entry name" value="Small_GTP-bd"/>
</dbReference>
<dbReference type="NCBIfam" id="TIGR00231">
    <property type="entry name" value="small_GTP"/>
    <property type="match status" value="1"/>
</dbReference>
<evidence type="ECO:0000256" key="2">
    <source>
        <dbReference type="ARBA" id="ARBA00023134"/>
    </source>
</evidence>
<dbReference type="InterPro" id="IPR006073">
    <property type="entry name" value="GTP-bd"/>
</dbReference>
<name>A0ABY8KL73_9BACI</name>
<dbReference type="Pfam" id="PF01926">
    <property type="entry name" value="MMR_HSR1"/>
    <property type="match status" value="1"/>
</dbReference>
<accession>A0ABY8KL73</accession>
<evidence type="ECO:0000259" key="3">
    <source>
        <dbReference type="Pfam" id="PF01926"/>
    </source>
</evidence>
<evidence type="ECO:0000313" key="4">
    <source>
        <dbReference type="EMBL" id="WGF39860.1"/>
    </source>
</evidence>
<organism evidence="4 5">
    <name type="scientific">Lysinibacillus capsici</name>
    <dbReference type="NCBI Taxonomy" id="2115968"/>
    <lineage>
        <taxon>Bacteria</taxon>
        <taxon>Bacillati</taxon>
        <taxon>Bacillota</taxon>
        <taxon>Bacilli</taxon>
        <taxon>Bacillales</taxon>
        <taxon>Bacillaceae</taxon>
        <taxon>Lysinibacillus</taxon>
    </lineage>
</organism>
<dbReference type="PANTHER" id="PTHR42714">
    <property type="entry name" value="TRNA MODIFICATION GTPASE GTPBP3"/>
    <property type="match status" value="1"/>
</dbReference>
<keyword evidence="5" id="KW-1185">Reference proteome</keyword>
<dbReference type="InterPro" id="IPR027417">
    <property type="entry name" value="P-loop_NTPase"/>
</dbReference>
<evidence type="ECO:0000256" key="1">
    <source>
        <dbReference type="ARBA" id="ARBA00022741"/>
    </source>
</evidence>
<gene>
    <name evidence="4" type="ORF">QBO96_06235</name>
</gene>
<keyword evidence="1" id="KW-0547">Nucleotide-binding</keyword>
<dbReference type="Proteomes" id="UP001244564">
    <property type="component" value="Chromosome"/>
</dbReference>
<proteinExistence type="predicted"/>
<reference evidence="4 5" key="1">
    <citation type="submission" date="2023-04" db="EMBL/GenBank/DDBJ databases">
        <title>Genomic of Lysinibacillus capsici TSBLM.</title>
        <authorList>
            <person name="Hu X.S."/>
            <person name="Yu C.H."/>
        </authorList>
    </citation>
    <scope>NUCLEOTIDE SEQUENCE [LARGE SCALE GENOMIC DNA]</scope>
    <source>
        <strain evidence="4 5">TSBLM</strain>
    </source>
</reference>
<dbReference type="PANTHER" id="PTHR42714:SF6">
    <property type="entry name" value="TRANSLATION INITIATION FACTOR IF-2"/>
    <property type="match status" value="1"/>
</dbReference>
<dbReference type="SUPFAM" id="SSF52540">
    <property type="entry name" value="P-loop containing nucleoside triphosphate hydrolases"/>
    <property type="match status" value="1"/>
</dbReference>
<dbReference type="EMBL" id="CP122283">
    <property type="protein sequence ID" value="WGF39860.1"/>
    <property type="molecule type" value="Genomic_DNA"/>
</dbReference>